<evidence type="ECO:0000313" key="2">
    <source>
        <dbReference type="Proteomes" id="UP000215914"/>
    </source>
</evidence>
<organism evidence="1 2">
    <name type="scientific">Helianthus annuus</name>
    <name type="common">Common sunflower</name>
    <dbReference type="NCBI Taxonomy" id="4232"/>
    <lineage>
        <taxon>Eukaryota</taxon>
        <taxon>Viridiplantae</taxon>
        <taxon>Streptophyta</taxon>
        <taxon>Embryophyta</taxon>
        <taxon>Tracheophyta</taxon>
        <taxon>Spermatophyta</taxon>
        <taxon>Magnoliopsida</taxon>
        <taxon>eudicotyledons</taxon>
        <taxon>Gunneridae</taxon>
        <taxon>Pentapetalae</taxon>
        <taxon>asterids</taxon>
        <taxon>campanulids</taxon>
        <taxon>Asterales</taxon>
        <taxon>Asteraceae</taxon>
        <taxon>Asteroideae</taxon>
        <taxon>Heliantheae alliance</taxon>
        <taxon>Heliantheae</taxon>
        <taxon>Helianthus</taxon>
    </lineage>
</organism>
<proteinExistence type="predicted"/>
<dbReference type="Proteomes" id="UP000215914">
    <property type="component" value="Chromosome 13"/>
</dbReference>
<dbReference type="EMBL" id="CM007902">
    <property type="protein sequence ID" value="OTG01834.1"/>
    <property type="molecule type" value="Genomic_DNA"/>
</dbReference>
<dbReference type="InParanoid" id="A0A251SSY8"/>
<accession>A0A251SSY8</accession>
<reference evidence="2" key="1">
    <citation type="journal article" date="2017" name="Nature">
        <title>The sunflower genome provides insights into oil metabolism, flowering and Asterid evolution.</title>
        <authorList>
            <person name="Badouin H."/>
            <person name="Gouzy J."/>
            <person name="Grassa C.J."/>
            <person name="Murat F."/>
            <person name="Staton S.E."/>
            <person name="Cottret L."/>
            <person name="Lelandais-Briere C."/>
            <person name="Owens G.L."/>
            <person name="Carrere S."/>
            <person name="Mayjonade B."/>
            <person name="Legrand L."/>
            <person name="Gill N."/>
            <person name="Kane N.C."/>
            <person name="Bowers J.E."/>
            <person name="Hubner S."/>
            <person name="Bellec A."/>
            <person name="Berard A."/>
            <person name="Berges H."/>
            <person name="Blanchet N."/>
            <person name="Boniface M.C."/>
            <person name="Brunel D."/>
            <person name="Catrice O."/>
            <person name="Chaidir N."/>
            <person name="Claudel C."/>
            <person name="Donnadieu C."/>
            <person name="Faraut T."/>
            <person name="Fievet G."/>
            <person name="Helmstetter N."/>
            <person name="King M."/>
            <person name="Knapp S.J."/>
            <person name="Lai Z."/>
            <person name="Le Paslier M.C."/>
            <person name="Lippi Y."/>
            <person name="Lorenzon L."/>
            <person name="Mandel J.R."/>
            <person name="Marage G."/>
            <person name="Marchand G."/>
            <person name="Marquand E."/>
            <person name="Bret-Mestries E."/>
            <person name="Morien E."/>
            <person name="Nambeesan S."/>
            <person name="Nguyen T."/>
            <person name="Pegot-Espagnet P."/>
            <person name="Pouilly N."/>
            <person name="Raftis F."/>
            <person name="Sallet E."/>
            <person name="Schiex T."/>
            <person name="Thomas J."/>
            <person name="Vandecasteele C."/>
            <person name="Vares D."/>
            <person name="Vear F."/>
            <person name="Vautrin S."/>
            <person name="Crespi M."/>
            <person name="Mangin B."/>
            <person name="Burke J.M."/>
            <person name="Salse J."/>
            <person name="Munos S."/>
            <person name="Vincourt P."/>
            <person name="Rieseberg L.H."/>
            <person name="Langlade N.B."/>
        </authorList>
    </citation>
    <scope>NUCLEOTIDE SEQUENCE [LARGE SCALE GENOMIC DNA]</scope>
    <source>
        <strain evidence="2">cv. SF193</strain>
    </source>
</reference>
<keyword evidence="2" id="KW-1185">Reference proteome</keyword>
<evidence type="ECO:0000313" key="1">
    <source>
        <dbReference type="EMBL" id="OTG01834.1"/>
    </source>
</evidence>
<name>A0A251SSY8_HELAN</name>
<sequence>MGDSPVSKKKKIKVLSQLTIVTISVLNQSFSIINETYEHYKSNTINPFKVHHPCSTPSHLHIRFEYFCNLAGDPQLTGVQAFAGNRSGRNTKFTGEPVAAGGEIGNPRVLIALARSLGFFPIFTSALLQEIATLRMLVDEVIKKTS</sequence>
<gene>
    <name evidence="1" type="ORF">HannXRQ_Chr13g0406331</name>
</gene>
<dbReference type="AlphaFoldDB" id="A0A251SSY8"/>
<protein>
    <submittedName>
        <fullName evidence="1">Uncharacterized protein</fullName>
    </submittedName>
</protein>